<name>A0A8H6LYJ1_9AGAR</name>
<dbReference type="SUPFAM" id="SSF48592">
    <property type="entry name" value="GroEL equatorial domain-like"/>
    <property type="match status" value="1"/>
</dbReference>
<comment type="caution">
    <text evidence="1">The sequence shown here is derived from an EMBL/GenBank/DDBJ whole genome shotgun (WGS) entry which is preliminary data.</text>
</comment>
<dbReference type="InterPro" id="IPR027413">
    <property type="entry name" value="GROEL-like_equatorial_sf"/>
</dbReference>
<proteinExistence type="predicted"/>
<gene>
    <name evidence="1" type="ORF">DFP72DRAFT_1153480</name>
</gene>
<dbReference type="AlphaFoldDB" id="A0A8H6LYJ1"/>
<organism evidence="1 2">
    <name type="scientific">Ephemerocybe angulata</name>
    <dbReference type="NCBI Taxonomy" id="980116"/>
    <lineage>
        <taxon>Eukaryota</taxon>
        <taxon>Fungi</taxon>
        <taxon>Dikarya</taxon>
        <taxon>Basidiomycota</taxon>
        <taxon>Agaricomycotina</taxon>
        <taxon>Agaricomycetes</taxon>
        <taxon>Agaricomycetidae</taxon>
        <taxon>Agaricales</taxon>
        <taxon>Agaricineae</taxon>
        <taxon>Psathyrellaceae</taxon>
        <taxon>Ephemerocybe</taxon>
    </lineage>
</organism>
<dbReference type="Proteomes" id="UP000521943">
    <property type="component" value="Unassembled WGS sequence"/>
</dbReference>
<reference evidence="1 2" key="1">
    <citation type="submission" date="2020-07" db="EMBL/GenBank/DDBJ databases">
        <title>Comparative genomics of pyrophilous fungi reveals a link between fire events and developmental genes.</title>
        <authorList>
            <consortium name="DOE Joint Genome Institute"/>
            <person name="Steindorff A.S."/>
            <person name="Carver A."/>
            <person name="Calhoun S."/>
            <person name="Stillman K."/>
            <person name="Liu H."/>
            <person name="Lipzen A."/>
            <person name="Pangilinan J."/>
            <person name="Labutti K."/>
            <person name="Bruns T.D."/>
            <person name="Grigoriev I.V."/>
        </authorList>
    </citation>
    <scope>NUCLEOTIDE SEQUENCE [LARGE SCALE GENOMIC DNA]</scope>
    <source>
        <strain evidence="1 2">CBS 144469</strain>
    </source>
</reference>
<keyword evidence="2" id="KW-1185">Reference proteome</keyword>
<sequence>MREEHLYRDSQASVDRVVLLSYGPPSTPALTEGRGGGYHLGSGEIGAFEDEIGVDQLYPPLGGEESLLDDILRVLKPGPKGCDIIIEQTFGAPKVTKAGLMDTAAKANMIAGAGTTAAAVVACASTPRRQDNGDTNVANLVAQATEKVGRWV</sequence>
<protein>
    <submittedName>
        <fullName evidence="1">Uncharacterized protein</fullName>
    </submittedName>
</protein>
<dbReference type="OrthoDB" id="10531442at2759"/>
<evidence type="ECO:0000313" key="1">
    <source>
        <dbReference type="EMBL" id="KAF6745821.1"/>
    </source>
</evidence>
<accession>A0A8H6LYJ1</accession>
<evidence type="ECO:0000313" key="2">
    <source>
        <dbReference type="Proteomes" id="UP000521943"/>
    </source>
</evidence>
<dbReference type="EMBL" id="JACGCI010000099">
    <property type="protein sequence ID" value="KAF6745821.1"/>
    <property type="molecule type" value="Genomic_DNA"/>
</dbReference>
<dbReference type="Gene3D" id="1.10.560.10">
    <property type="entry name" value="GroEL-like equatorial domain"/>
    <property type="match status" value="1"/>
</dbReference>